<evidence type="ECO:0000313" key="2">
    <source>
        <dbReference type="EMBL" id="SEO49722.1"/>
    </source>
</evidence>
<dbReference type="AlphaFoldDB" id="A0A1H8Q645"/>
<accession>A0A1H8Q645</accession>
<dbReference type="STRING" id="604089.SAMN04487942_2926"/>
<name>A0A1H8Q645_9FLAO</name>
<keyword evidence="1" id="KW-0472">Membrane</keyword>
<keyword evidence="3" id="KW-1185">Reference proteome</keyword>
<protein>
    <submittedName>
        <fullName evidence="2">Uncharacterized protein</fullName>
    </submittedName>
</protein>
<dbReference type="RefSeq" id="WP_091172730.1">
    <property type="nucleotide sequence ID" value="NZ_CBCSFM010000004.1"/>
</dbReference>
<keyword evidence="1" id="KW-1133">Transmembrane helix</keyword>
<organism evidence="2 3">
    <name type="scientific">Flavobacterium sinopsychrotolerans</name>
    <dbReference type="NCBI Taxonomy" id="604089"/>
    <lineage>
        <taxon>Bacteria</taxon>
        <taxon>Pseudomonadati</taxon>
        <taxon>Bacteroidota</taxon>
        <taxon>Flavobacteriia</taxon>
        <taxon>Flavobacteriales</taxon>
        <taxon>Flavobacteriaceae</taxon>
        <taxon>Flavobacterium</taxon>
    </lineage>
</organism>
<dbReference type="Proteomes" id="UP000198657">
    <property type="component" value="Unassembled WGS sequence"/>
</dbReference>
<feature type="transmembrane region" description="Helical" evidence="1">
    <location>
        <begin position="15"/>
        <end position="36"/>
    </location>
</feature>
<sequence length="69" mass="7839">MKKIVDCSTLSHQKILMILFYDFGITWSVSDFLVLLSNGISVGRRTSFCTINFITECFYATFISNSKGE</sequence>
<keyword evidence="1" id="KW-0812">Transmembrane</keyword>
<dbReference type="EMBL" id="FODN01000007">
    <property type="protein sequence ID" value="SEO49722.1"/>
    <property type="molecule type" value="Genomic_DNA"/>
</dbReference>
<reference evidence="3" key="1">
    <citation type="submission" date="2016-10" db="EMBL/GenBank/DDBJ databases">
        <authorList>
            <person name="Varghese N."/>
            <person name="Submissions S."/>
        </authorList>
    </citation>
    <scope>NUCLEOTIDE SEQUENCE [LARGE SCALE GENOMIC DNA]</scope>
    <source>
        <strain evidence="3">CGMCC 1.8704</strain>
    </source>
</reference>
<gene>
    <name evidence="2" type="ORF">SAMN04487942_2926</name>
</gene>
<evidence type="ECO:0000313" key="3">
    <source>
        <dbReference type="Proteomes" id="UP000198657"/>
    </source>
</evidence>
<proteinExistence type="predicted"/>
<evidence type="ECO:0000256" key="1">
    <source>
        <dbReference type="SAM" id="Phobius"/>
    </source>
</evidence>